<feature type="transmembrane region" description="Helical" evidence="2">
    <location>
        <begin position="128"/>
        <end position="147"/>
    </location>
</feature>
<accession>A0A6B8VRQ0</accession>
<feature type="region of interest" description="Disordered" evidence="1">
    <location>
        <begin position="79"/>
        <end position="98"/>
    </location>
</feature>
<name>A0A6B8VRQ0_9CORY</name>
<sequence>MFVPSKRAQGSLYVVTSPDNEQLPKGYTPKKGRPTPKRDEVERARGIRHGAAPVGLTRAEEKAREKALKESMTKAEYKEYKKKQREERGREARARQEAMDAGDERYLLPRDQGPVKAFVRDWVDARRFFSELVMPVALALLIIMFIGQTYPDIAATLSMVAMVVMLAFLIEGFLIGRRANKAVREKFPDTTETGFGLGFYAYSRASQLRKLRTPRPRVDVKK</sequence>
<reference evidence="4" key="1">
    <citation type="submission" date="2019-11" db="EMBL/GenBank/DDBJ databases">
        <title>Complete genome sequence of Corynebacterium kalinowskii 1959, a novel Corynebacterium species isolated from soil of a small paddock in Vilsendorf, Germany.</title>
        <authorList>
            <person name="Schaffert L."/>
            <person name="Ruwe M."/>
            <person name="Milse J."/>
            <person name="Hanuschka K."/>
            <person name="Ortseifen V."/>
            <person name="Droste J."/>
            <person name="Brandt D."/>
            <person name="Schlueter L."/>
            <person name="Kutter Y."/>
            <person name="Vinke S."/>
            <person name="Viehoefer P."/>
            <person name="Jacob L."/>
            <person name="Luebke N.-C."/>
            <person name="Schulte-Berndt E."/>
            <person name="Hain C."/>
            <person name="Linder M."/>
            <person name="Schmidt P."/>
            <person name="Wollenschlaeger L."/>
            <person name="Luttermann T."/>
            <person name="Thieme E."/>
            <person name="Hassa J."/>
            <person name="Haak M."/>
            <person name="Wittchen M."/>
            <person name="Mentz A."/>
            <person name="Persicke M."/>
            <person name="Busche T."/>
            <person name="Ruckert C."/>
        </authorList>
    </citation>
    <scope>NUCLEOTIDE SEQUENCE [LARGE SCALE GENOMIC DNA]</scope>
    <source>
        <strain evidence="4">1959</strain>
    </source>
</reference>
<feature type="compositionally biased region" description="Basic and acidic residues" evidence="1">
    <location>
        <begin position="36"/>
        <end position="45"/>
    </location>
</feature>
<evidence type="ECO:0000256" key="1">
    <source>
        <dbReference type="SAM" id="MobiDB-lite"/>
    </source>
</evidence>
<keyword evidence="4" id="KW-1185">Reference proteome</keyword>
<protein>
    <recommendedName>
        <fullName evidence="5">DUF3043 domain-containing protein</fullName>
    </recommendedName>
</protein>
<evidence type="ECO:0000313" key="4">
    <source>
        <dbReference type="Proteomes" id="UP000427071"/>
    </source>
</evidence>
<feature type="transmembrane region" description="Helical" evidence="2">
    <location>
        <begin position="153"/>
        <end position="176"/>
    </location>
</feature>
<dbReference type="Proteomes" id="UP000427071">
    <property type="component" value="Chromosome"/>
</dbReference>
<evidence type="ECO:0000313" key="3">
    <source>
        <dbReference type="EMBL" id="QGU01685.1"/>
    </source>
</evidence>
<dbReference type="KEGG" id="ckw:CKALI_04030"/>
<feature type="region of interest" description="Disordered" evidence="1">
    <location>
        <begin position="1"/>
        <end position="60"/>
    </location>
</feature>
<dbReference type="InterPro" id="IPR021403">
    <property type="entry name" value="DUF3043"/>
</dbReference>
<organism evidence="3 4">
    <name type="scientific">Corynebacterium kalinowskii</name>
    <dbReference type="NCBI Taxonomy" id="2675216"/>
    <lineage>
        <taxon>Bacteria</taxon>
        <taxon>Bacillati</taxon>
        <taxon>Actinomycetota</taxon>
        <taxon>Actinomycetes</taxon>
        <taxon>Mycobacteriales</taxon>
        <taxon>Corynebacteriaceae</taxon>
        <taxon>Corynebacterium</taxon>
    </lineage>
</organism>
<proteinExistence type="predicted"/>
<dbReference type="AlphaFoldDB" id="A0A6B8VRQ0"/>
<evidence type="ECO:0008006" key="5">
    <source>
        <dbReference type="Google" id="ProtNLM"/>
    </source>
</evidence>
<dbReference type="EMBL" id="CP046452">
    <property type="protein sequence ID" value="QGU01685.1"/>
    <property type="molecule type" value="Genomic_DNA"/>
</dbReference>
<keyword evidence="2" id="KW-1133">Transmembrane helix</keyword>
<gene>
    <name evidence="3" type="ORF">CKALI_04030</name>
</gene>
<dbReference type="Pfam" id="PF11241">
    <property type="entry name" value="DUF3043"/>
    <property type="match status" value="1"/>
</dbReference>
<evidence type="ECO:0000256" key="2">
    <source>
        <dbReference type="SAM" id="Phobius"/>
    </source>
</evidence>
<keyword evidence="2" id="KW-0472">Membrane</keyword>
<keyword evidence="2" id="KW-0812">Transmembrane</keyword>